<accession>A0ABU6QUP3</accession>
<protein>
    <submittedName>
        <fullName evidence="2">Uncharacterized protein</fullName>
    </submittedName>
</protein>
<feature type="compositionally biased region" description="Basic residues" evidence="1">
    <location>
        <begin position="65"/>
        <end position="77"/>
    </location>
</feature>
<organism evidence="2 3">
    <name type="scientific">Stylosanthes scabra</name>
    <dbReference type="NCBI Taxonomy" id="79078"/>
    <lineage>
        <taxon>Eukaryota</taxon>
        <taxon>Viridiplantae</taxon>
        <taxon>Streptophyta</taxon>
        <taxon>Embryophyta</taxon>
        <taxon>Tracheophyta</taxon>
        <taxon>Spermatophyta</taxon>
        <taxon>Magnoliopsida</taxon>
        <taxon>eudicotyledons</taxon>
        <taxon>Gunneridae</taxon>
        <taxon>Pentapetalae</taxon>
        <taxon>rosids</taxon>
        <taxon>fabids</taxon>
        <taxon>Fabales</taxon>
        <taxon>Fabaceae</taxon>
        <taxon>Papilionoideae</taxon>
        <taxon>50 kb inversion clade</taxon>
        <taxon>dalbergioids sensu lato</taxon>
        <taxon>Dalbergieae</taxon>
        <taxon>Pterocarpus clade</taxon>
        <taxon>Stylosanthes</taxon>
    </lineage>
</organism>
<keyword evidence="3" id="KW-1185">Reference proteome</keyword>
<feature type="region of interest" description="Disordered" evidence="1">
    <location>
        <begin position="1"/>
        <end position="77"/>
    </location>
</feature>
<evidence type="ECO:0000256" key="1">
    <source>
        <dbReference type="SAM" id="MobiDB-lite"/>
    </source>
</evidence>
<dbReference type="Proteomes" id="UP001341840">
    <property type="component" value="Unassembled WGS sequence"/>
</dbReference>
<gene>
    <name evidence="2" type="ORF">PIB30_092183</name>
</gene>
<feature type="non-terminal residue" evidence="2">
    <location>
        <position position="1"/>
    </location>
</feature>
<feature type="compositionally biased region" description="Basic and acidic residues" evidence="1">
    <location>
        <begin position="12"/>
        <end position="21"/>
    </location>
</feature>
<comment type="caution">
    <text evidence="2">The sequence shown here is derived from an EMBL/GenBank/DDBJ whole genome shotgun (WGS) entry which is preliminary data.</text>
</comment>
<dbReference type="EMBL" id="JASCZI010001884">
    <property type="protein sequence ID" value="MED6115598.1"/>
    <property type="molecule type" value="Genomic_DNA"/>
</dbReference>
<evidence type="ECO:0000313" key="3">
    <source>
        <dbReference type="Proteomes" id="UP001341840"/>
    </source>
</evidence>
<reference evidence="2 3" key="1">
    <citation type="journal article" date="2023" name="Plants (Basel)">
        <title>Bridging the Gap: Combining Genomics and Transcriptomics Approaches to Understand Stylosanthes scabra, an Orphan Legume from the Brazilian Caatinga.</title>
        <authorList>
            <person name="Ferreira-Neto J.R.C."/>
            <person name="da Silva M.D."/>
            <person name="Binneck E."/>
            <person name="de Melo N.F."/>
            <person name="da Silva R.H."/>
            <person name="de Melo A.L.T.M."/>
            <person name="Pandolfi V."/>
            <person name="Bustamante F.O."/>
            <person name="Brasileiro-Vidal A.C."/>
            <person name="Benko-Iseppon A.M."/>
        </authorList>
    </citation>
    <scope>NUCLEOTIDE SEQUENCE [LARGE SCALE GENOMIC DNA]</scope>
    <source>
        <tissue evidence="2">Leaves</tissue>
    </source>
</reference>
<sequence>RQHRQPPIGSGKGDRPEEQHHPVVGSGSERTLRKTNPRSGTGLGSREKSRIARPEAAGHPGLGGKARKRQARKARKA</sequence>
<proteinExistence type="predicted"/>
<evidence type="ECO:0000313" key="2">
    <source>
        <dbReference type="EMBL" id="MED6115598.1"/>
    </source>
</evidence>
<name>A0ABU6QUP3_9FABA</name>